<proteinExistence type="predicted"/>
<protein>
    <submittedName>
        <fullName evidence="1">Uncharacterized protein</fullName>
    </submittedName>
</protein>
<evidence type="ECO:0000313" key="1">
    <source>
        <dbReference type="EMBL" id="PHN04739.1"/>
    </source>
</evidence>
<gene>
    <name evidence="1" type="ORF">CRP01_19685</name>
</gene>
<name>A0A2D0N9C1_FLAN2</name>
<dbReference type="AlphaFoldDB" id="A0A2D0N9C1"/>
<sequence>MEKLDLKKRYAPYYSAARQPEIRQIEAARYISITGQGDPDGPEYAAKVQALFTVAYSLKFAFKQEGQDFVVPRLEGCWWFDEDAYGSVTMEEAPTRIPRSEWHWRMMIRMPEFVHAAALTVAIDEVIRKKALETARSIAWLETPPEKVVQMLHVGPFEREPESLRILQQFIEQRGFKKAGLHHEIYLSDIRRAAPESWRTILREPVS</sequence>
<comment type="caution">
    <text evidence="1">The sequence shown here is derived from an EMBL/GenBank/DDBJ whole genome shotgun (WGS) entry which is preliminary data.</text>
</comment>
<dbReference type="Gene3D" id="3.20.80.10">
    <property type="entry name" value="Regulatory factor, effector binding domain"/>
    <property type="match status" value="1"/>
</dbReference>
<dbReference type="InterPro" id="IPR011256">
    <property type="entry name" value="Reg_factor_effector_dom_sf"/>
</dbReference>
<organism evidence="1 2">
    <name type="scientific">Flavilitoribacter nigricans (strain ATCC 23147 / DSM 23189 / NBRC 102662 / NCIMB 1420 / SS-2)</name>
    <name type="common">Lewinella nigricans</name>
    <dbReference type="NCBI Taxonomy" id="1122177"/>
    <lineage>
        <taxon>Bacteria</taxon>
        <taxon>Pseudomonadati</taxon>
        <taxon>Bacteroidota</taxon>
        <taxon>Saprospiria</taxon>
        <taxon>Saprospirales</taxon>
        <taxon>Lewinellaceae</taxon>
        <taxon>Flavilitoribacter</taxon>
    </lineage>
</organism>
<dbReference type="RefSeq" id="WP_099151798.1">
    <property type="nucleotide sequence ID" value="NZ_PDUD01000024.1"/>
</dbReference>
<accession>A0A2D0N9C1</accession>
<dbReference type="Proteomes" id="UP000223913">
    <property type="component" value="Unassembled WGS sequence"/>
</dbReference>
<dbReference type="EMBL" id="PDUD01000024">
    <property type="protein sequence ID" value="PHN04739.1"/>
    <property type="molecule type" value="Genomic_DNA"/>
</dbReference>
<keyword evidence="2" id="KW-1185">Reference proteome</keyword>
<evidence type="ECO:0000313" key="2">
    <source>
        <dbReference type="Proteomes" id="UP000223913"/>
    </source>
</evidence>
<dbReference type="OrthoDB" id="4772335at2"/>
<reference evidence="1 2" key="1">
    <citation type="submission" date="2017-10" db="EMBL/GenBank/DDBJ databases">
        <title>The draft genome sequence of Lewinella nigricans NBRC 102662.</title>
        <authorList>
            <person name="Wang K."/>
        </authorList>
    </citation>
    <scope>NUCLEOTIDE SEQUENCE [LARGE SCALE GENOMIC DNA]</scope>
    <source>
        <strain evidence="1 2">NBRC 102662</strain>
    </source>
</reference>